<dbReference type="RefSeq" id="WP_329500522.1">
    <property type="nucleotide sequence ID" value="NZ_CP108460.1"/>
</dbReference>
<feature type="region of interest" description="Disordered" evidence="1">
    <location>
        <begin position="198"/>
        <end position="219"/>
    </location>
</feature>
<evidence type="ECO:0000259" key="2">
    <source>
        <dbReference type="Pfam" id="PF13699"/>
    </source>
</evidence>
<protein>
    <submittedName>
        <fullName evidence="3">DUF4157 domain-containing protein</fullName>
    </submittedName>
</protein>
<dbReference type="Pfam" id="PF13699">
    <property type="entry name" value="eCIS_core"/>
    <property type="match status" value="1"/>
</dbReference>
<name>A0ABZ1W284_9ACTN</name>
<organism evidence="3 4">
    <name type="scientific">Kitasatospora herbaricolor</name>
    <dbReference type="NCBI Taxonomy" id="68217"/>
    <lineage>
        <taxon>Bacteria</taxon>
        <taxon>Bacillati</taxon>
        <taxon>Actinomycetota</taxon>
        <taxon>Actinomycetes</taxon>
        <taxon>Kitasatosporales</taxon>
        <taxon>Streptomycetaceae</taxon>
        <taxon>Kitasatospora</taxon>
    </lineage>
</organism>
<reference evidence="3 4" key="1">
    <citation type="submission" date="2022-10" db="EMBL/GenBank/DDBJ databases">
        <title>The complete genomes of actinobacterial strains from the NBC collection.</title>
        <authorList>
            <person name="Joergensen T.S."/>
            <person name="Alvarez Arevalo M."/>
            <person name="Sterndorff E.B."/>
            <person name="Faurdal D."/>
            <person name="Vuksanovic O."/>
            <person name="Mourched A.-S."/>
            <person name="Charusanti P."/>
            <person name="Shaw S."/>
            <person name="Blin K."/>
            <person name="Weber T."/>
        </authorList>
    </citation>
    <scope>NUCLEOTIDE SEQUENCE [LARGE SCALE GENOMIC DNA]</scope>
    <source>
        <strain evidence="3 4">NBC_01247</strain>
    </source>
</reference>
<evidence type="ECO:0000313" key="3">
    <source>
        <dbReference type="EMBL" id="WUS54946.1"/>
    </source>
</evidence>
<dbReference type="InterPro" id="IPR025295">
    <property type="entry name" value="eCIS_core_dom"/>
</dbReference>
<evidence type="ECO:0000313" key="4">
    <source>
        <dbReference type="Proteomes" id="UP001432014"/>
    </source>
</evidence>
<sequence>MHNNVPDKTPGREAHAGPARRPTASAGPDDSFGPMSLLALQRSVGNAAVVQMLRRAGHIPPAVQRHEHDAGCGHRSGQQAPIGEAPVQRSAVPEVLRSTGHPLDTATRTEMEARLGADFTNVRIHDDTVAQRSAGEIGARAYTSGHHVVIGSGGGDKHTLAHELTHVVQQRQGPVAGADNGSGLKVSDPSDRFEREAEANATRVMRSPAPRDTSIDRDRTAPAAGVGSLQLAPTVRETRLIGQVGPSCWLYVLEAMANAYGLPTTGLNAAMRAFPTSTERNARAAQTGGERRATGVQMMRENLESMRTMVQSLPGDTVSFQQLQNTIGTVVAVEGQRDAFARSISPLQQDLRKPDVIALFDLAIAKSALLLTLVSADGDEVNTILNSGQQVISPPNGTSQDRALDRQDAKTAMAQVQQLPQYMTVRKRFTSQTVTAQDRQTIRDFRAVPANAGRAALLDWTQRAGLSATAHAVLLTNYDAAAELVYYKDPNVPAAEIMITFDQFLEMAGTPPTPQAPSTDRLTLRPFIAGTNGRRSSLERLAD</sequence>
<gene>
    <name evidence="3" type="ORF">OG469_05110</name>
</gene>
<accession>A0ABZ1W284</accession>
<feature type="domain" description="eCIS core" evidence="2">
    <location>
        <begin position="102"/>
        <end position="173"/>
    </location>
</feature>
<keyword evidence="4" id="KW-1185">Reference proteome</keyword>
<dbReference type="EMBL" id="CP108482">
    <property type="protein sequence ID" value="WUS54946.1"/>
    <property type="molecule type" value="Genomic_DNA"/>
</dbReference>
<feature type="region of interest" description="Disordered" evidence="1">
    <location>
        <begin position="1"/>
        <end position="34"/>
    </location>
</feature>
<dbReference type="Proteomes" id="UP001432014">
    <property type="component" value="Chromosome"/>
</dbReference>
<proteinExistence type="predicted"/>
<evidence type="ECO:0000256" key="1">
    <source>
        <dbReference type="SAM" id="MobiDB-lite"/>
    </source>
</evidence>